<feature type="domain" description="DUF4825" evidence="1">
    <location>
        <begin position="94"/>
        <end position="180"/>
    </location>
</feature>
<keyword evidence="3" id="KW-1185">Reference proteome</keyword>
<dbReference type="Pfam" id="PF16107">
    <property type="entry name" value="DUF4825"/>
    <property type="match status" value="1"/>
</dbReference>
<dbReference type="EMBL" id="CP101620">
    <property type="protein sequence ID" value="UTY38484.1"/>
    <property type="molecule type" value="Genomic_DNA"/>
</dbReference>
<dbReference type="RefSeq" id="WP_290138823.1">
    <property type="nucleotide sequence ID" value="NZ_CP101620.1"/>
</dbReference>
<dbReference type="InterPro" id="IPR032250">
    <property type="entry name" value="DUF4825"/>
</dbReference>
<accession>A0ABY5HZM5</accession>
<gene>
    <name evidence="2" type="ORF">NMU03_12610</name>
</gene>
<evidence type="ECO:0000313" key="2">
    <source>
        <dbReference type="EMBL" id="UTY38484.1"/>
    </source>
</evidence>
<organism evidence="2 3">
    <name type="scientific">Allocoprobacillus halotolerans</name>
    <dbReference type="NCBI Taxonomy" id="2944914"/>
    <lineage>
        <taxon>Bacteria</taxon>
        <taxon>Bacillati</taxon>
        <taxon>Bacillota</taxon>
        <taxon>Erysipelotrichia</taxon>
        <taxon>Erysipelotrichales</taxon>
        <taxon>Erysipelotrichaceae</taxon>
        <taxon>Allocoprobacillus</taxon>
    </lineage>
</organism>
<dbReference type="Proteomes" id="UP001060112">
    <property type="component" value="Chromosome"/>
</dbReference>
<evidence type="ECO:0000313" key="3">
    <source>
        <dbReference type="Proteomes" id="UP001060112"/>
    </source>
</evidence>
<evidence type="ECO:0000259" key="1">
    <source>
        <dbReference type="Pfam" id="PF16107"/>
    </source>
</evidence>
<proteinExistence type="predicted"/>
<name>A0ABY5HZM5_9FIRM</name>
<sequence length="233" mass="27916">MYLFIFRYIINFFIIDFMGVSTSKRPPIYRCFTETTFMDNAKIIVYKNPFYHVYQINADTPNEYFVIDTKKQYTIDTVPISPFNREKSGIDNIINYQNHYIGNNSNAGALIDHLPLSEHGYVFEIDSQNYGIIISYHFTDWYDNQNLYIEKSLVYNAVSMFTLIDNLEYIDFQFSGSHYKITRQVIEENYPDYEIIKTNDIVNQDNFYHYVEQKMYDNDFIVEMFSLFEKNKT</sequence>
<reference evidence="2" key="1">
    <citation type="submission" date="2022-07" db="EMBL/GenBank/DDBJ databases">
        <title>Faecal culturing of patients with breast cancer.</title>
        <authorList>
            <person name="Teng N.M.Y."/>
            <person name="Kiu R."/>
            <person name="Evans R."/>
            <person name="Baker D.J."/>
            <person name="Zenner C."/>
            <person name="Robinson S.D."/>
            <person name="Hall L.J."/>
        </authorList>
    </citation>
    <scope>NUCLEOTIDE SEQUENCE</scope>
    <source>
        <strain evidence="2">LH1062</strain>
    </source>
</reference>
<protein>
    <submittedName>
        <fullName evidence="2">DUF4825 domain-containing protein</fullName>
    </submittedName>
</protein>